<dbReference type="InterPro" id="IPR005467">
    <property type="entry name" value="His_kinase_dom"/>
</dbReference>
<dbReference type="InterPro" id="IPR003661">
    <property type="entry name" value="HisK_dim/P_dom"/>
</dbReference>
<dbReference type="InterPro" id="IPR036097">
    <property type="entry name" value="HisK_dim/P_sf"/>
</dbReference>
<dbReference type="EC" id="2.7.13.3" evidence="3"/>
<dbReference type="AlphaFoldDB" id="A0A9D2QUP3"/>
<keyword evidence="9" id="KW-0812">Transmembrane</keyword>
<keyword evidence="7" id="KW-0902">Two-component regulatory system</keyword>
<comment type="catalytic activity">
    <reaction evidence="1">
        <text>ATP + protein L-histidine = ADP + protein N-phospho-L-histidine.</text>
        <dbReference type="EC" id="2.7.13.3"/>
    </reaction>
</comment>
<dbReference type="InterPro" id="IPR050351">
    <property type="entry name" value="BphY/WalK/GraS-like"/>
</dbReference>
<evidence type="ECO:0000256" key="6">
    <source>
        <dbReference type="ARBA" id="ARBA00022777"/>
    </source>
</evidence>
<evidence type="ECO:0000256" key="9">
    <source>
        <dbReference type="SAM" id="Phobius"/>
    </source>
</evidence>
<comment type="subcellular location">
    <subcellularLocation>
        <location evidence="2">Membrane</location>
    </subcellularLocation>
</comment>
<evidence type="ECO:0000259" key="10">
    <source>
        <dbReference type="PROSITE" id="PS50109"/>
    </source>
</evidence>
<dbReference type="CDD" id="cd06225">
    <property type="entry name" value="HAMP"/>
    <property type="match status" value="1"/>
</dbReference>
<dbReference type="GO" id="GO:0000155">
    <property type="term" value="F:phosphorelay sensor kinase activity"/>
    <property type="evidence" value="ECO:0007669"/>
    <property type="project" value="InterPro"/>
</dbReference>
<dbReference type="SMART" id="SM00387">
    <property type="entry name" value="HATPase_c"/>
    <property type="match status" value="1"/>
</dbReference>
<dbReference type="Pfam" id="PF00512">
    <property type="entry name" value="HisKA"/>
    <property type="match status" value="1"/>
</dbReference>
<evidence type="ECO:0000256" key="8">
    <source>
        <dbReference type="SAM" id="Coils"/>
    </source>
</evidence>
<dbReference type="GO" id="GO:0004721">
    <property type="term" value="F:phosphoprotein phosphatase activity"/>
    <property type="evidence" value="ECO:0007669"/>
    <property type="project" value="TreeGrafter"/>
</dbReference>
<dbReference type="CDD" id="cd00082">
    <property type="entry name" value="HisKA"/>
    <property type="match status" value="1"/>
</dbReference>
<evidence type="ECO:0000256" key="4">
    <source>
        <dbReference type="ARBA" id="ARBA00022553"/>
    </source>
</evidence>
<keyword evidence="5" id="KW-0808">Transferase</keyword>
<dbReference type="PROSITE" id="PS50109">
    <property type="entry name" value="HIS_KIN"/>
    <property type="match status" value="1"/>
</dbReference>
<proteinExistence type="predicted"/>
<dbReference type="InterPro" id="IPR003594">
    <property type="entry name" value="HATPase_dom"/>
</dbReference>
<protein>
    <recommendedName>
        <fullName evidence="3">histidine kinase</fullName>
        <ecNumber evidence="3">2.7.13.3</ecNumber>
    </recommendedName>
</protein>
<dbReference type="PANTHER" id="PTHR45453:SF3">
    <property type="entry name" value="HISTIDINE KINASE"/>
    <property type="match status" value="1"/>
</dbReference>
<evidence type="ECO:0000256" key="1">
    <source>
        <dbReference type="ARBA" id="ARBA00000085"/>
    </source>
</evidence>
<dbReference type="SUPFAM" id="SSF55874">
    <property type="entry name" value="ATPase domain of HSP90 chaperone/DNA topoisomerase II/histidine kinase"/>
    <property type="match status" value="1"/>
</dbReference>
<evidence type="ECO:0000313" key="12">
    <source>
        <dbReference type="EMBL" id="HJD28537.1"/>
    </source>
</evidence>
<dbReference type="InterPro" id="IPR003660">
    <property type="entry name" value="HAMP_dom"/>
</dbReference>
<keyword evidence="9" id="KW-1133">Transmembrane helix</keyword>
<organism evidence="12 13">
    <name type="scientific">Candidatus Blautia avicola</name>
    <dbReference type="NCBI Taxonomy" id="2838483"/>
    <lineage>
        <taxon>Bacteria</taxon>
        <taxon>Bacillati</taxon>
        <taxon>Bacillota</taxon>
        <taxon>Clostridia</taxon>
        <taxon>Lachnospirales</taxon>
        <taxon>Lachnospiraceae</taxon>
        <taxon>Blautia</taxon>
    </lineage>
</organism>
<dbReference type="EMBL" id="DWUY01000132">
    <property type="protein sequence ID" value="HJD28537.1"/>
    <property type="molecule type" value="Genomic_DNA"/>
</dbReference>
<gene>
    <name evidence="12" type="ORF">H9914_06035</name>
</gene>
<dbReference type="SUPFAM" id="SSF47384">
    <property type="entry name" value="Homodimeric domain of signal transducing histidine kinase"/>
    <property type="match status" value="1"/>
</dbReference>
<feature type="coiled-coil region" evidence="8">
    <location>
        <begin position="233"/>
        <end position="264"/>
    </location>
</feature>
<sequence length="499" mass="57144">MKKFVGKSIRNRLAVTFIGMMALFMIIILLLNTFFLERVYTITREKCIYHTYNTINETDSYEILNTPDFGNYLLENNLSVVILDKDSSRILYHFAKDAEDMRDRLLFGIPLNLEGDQQILNSTDQFILERRVNTQSITDSINMLGKLDNGDSFLISTPIESLKESARISNMFYLSIGIVMILLSSAAVLLLSERITKPLHRLSELSKEMANLNFSVKYDNPSEDEVGVLGNNLNLMSEELERTISELKTANNELQKDIEKKTQVDEMRKEFLSNVSHELKTPIALIQGYAEGLQECINDDPESREFYCDVIIDEAGKMNNMVKKLLTLNQLEFGNDQVTMERFNITELIRGVVNSSQLLAAQKEVQLRFVQRDPVYVWGDEFKIEEVVTNYVSNALNHVDYDKKIEVKILQKRDLVRVSVFNTGDPIPQEDLDKIWIKFYKVDKARTREYGGSGIGLSIVKAIMDSMNQKCGVTNYDNGVEFWFELQSAGPAEISIFPN</sequence>
<dbReference type="InterPro" id="IPR036890">
    <property type="entry name" value="HATPase_C_sf"/>
</dbReference>
<name>A0A9D2QUP3_9FIRM</name>
<feature type="domain" description="Histidine kinase" evidence="10">
    <location>
        <begin position="274"/>
        <end position="490"/>
    </location>
</feature>
<dbReference type="Gene3D" id="6.10.340.10">
    <property type="match status" value="1"/>
</dbReference>
<evidence type="ECO:0000259" key="11">
    <source>
        <dbReference type="PROSITE" id="PS50885"/>
    </source>
</evidence>
<evidence type="ECO:0000313" key="13">
    <source>
        <dbReference type="Proteomes" id="UP000823892"/>
    </source>
</evidence>
<comment type="caution">
    <text evidence="12">The sequence shown here is derived from an EMBL/GenBank/DDBJ whole genome shotgun (WGS) entry which is preliminary data.</text>
</comment>
<feature type="domain" description="HAMP" evidence="11">
    <location>
        <begin position="193"/>
        <end position="245"/>
    </location>
</feature>
<evidence type="ECO:0000256" key="3">
    <source>
        <dbReference type="ARBA" id="ARBA00012438"/>
    </source>
</evidence>
<dbReference type="PROSITE" id="PS50885">
    <property type="entry name" value="HAMP"/>
    <property type="match status" value="1"/>
</dbReference>
<reference evidence="12" key="1">
    <citation type="journal article" date="2021" name="PeerJ">
        <title>Extensive microbial diversity within the chicken gut microbiome revealed by metagenomics and culture.</title>
        <authorList>
            <person name="Gilroy R."/>
            <person name="Ravi A."/>
            <person name="Getino M."/>
            <person name="Pursley I."/>
            <person name="Horton D.L."/>
            <person name="Alikhan N.F."/>
            <person name="Baker D."/>
            <person name="Gharbi K."/>
            <person name="Hall N."/>
            <person name="Watson M."/>
            <person name="Adriaenssens E.M."/>
            <person name="Foster-Nyarko E."/>
            <person name="Jarju S."/>
            <person name="Secka A."/>
            <person name="Antonio M."/>
            <person name="Oren A."/>
            <person name="Chaudhuri R.R."/>
            <person name="La Ragione R."/>
            <person name="Hildebrand F."/>
            <person name="Pallen M.J."/>
        </authorList>
    </citation>
    <scope>NUCLEOTIDE SEQUENCE</scope>
    <source>
        <strain evidence="12">ChiBcec6-4105</strain>
    </source>
</reference>
<dbReference type="Gene3D" id="1.10.287.130">
    <property type="match status" value="1"/>
</dbReference>
<evidence type="ECO:0000256" key="5">
    <source>
        <dbReference type="ARBA" id="ARBA00022679"/>
    </source>
</evidence>
<keyword evidence="4" id="KW-0597">Phosphoprotein</keyword>
<keyword evidence="9" id="KW-0472">Membrane</keyword>
<dbReference type="Gene3D" id="3.30.565.10">
    <property type="entry name" value="Histidine kinase-like ATPase, C-terminal domain"/>
    <property type="match status" value="1"/>
</dbReference>
<dbReference type="SMART" id="SM00304">
    <property type="entry name" value="HAMP"/>
    <property type="match status" value="1"/>
</dbReference>
<evidence type="ECO:0000256" key="2">
    <source>
        <dbReference type="ARBA" id="ARBA00004370"/>
    </source>
</evidence>
<dbReference type="PANTHER" id="PTHR45453">
    <property type="entry name" value="PHOSPHATE REGULON SENSOR PROTEIN PHOR"/>
    <property type="match status" value="1"/>
</dbReference>
<dbReference type="FunFam" id="1.10.287.130:FF:000001">
    <property type="entry name" value="Two-component sensor histidine kinase"/>
    <property type="match status" value="1"/>
</dbReference>
<accession>A0A9D2QUP3</accession>
<dbReference type="Proteomes" id="UP000823892">
    <property type="component" value="Unassembled WGS sequence"/>
</dbReference>
<feature type="transmembrane region" description="Helical" evidence="9">
    <location>
        <begin position="171"/>
        <end position="191"/>
    </location>
</feature>
<keyword evidence="8" id="KW-0175">Coiled coil</keyword>
<keyword evidence="6 12" id="KW-0418">Kinase</keyword>
<feature type="transmembrane region" description="Helical" evidence="9">
    <location>
        <begin position="12"/>
        <end position="36"/>
    </location>
</feature>
<reference evidence="12" key="2">
    <citation type="submission" date="2021-04" db="EMBL/GenBank/DDBJ databases">
        <authorList>
            <person name="Gilroy R."/>
        </authorList>
    </citation>
    <scope>NUCLEOTIDE SEQUENCE</scope>
    <source>
        <strain evidence="12">ChiBcec6-4105</strain>
    </source>
</reference>
<dbReference type="SMART" id="SM00388">
    <property type="entry name" value="HisKA"/>
    <property type="match status" value="1"/>
</dbReference>
<dbReference type="GO" id="GO:0016036">
    <property type="term" value="P:cellular response to phosphate starvation"/>
    <property type="evidence" value="ECO:0007669"/>
    <property type="project" value="TreeGrafter"/>
</dbReference>
<dbReference type="Pfam" id="PF00672">
    <property type="entry name" value="HAMP"/>
    <property type="match status" value="1"/>
</dbReference>
<dbReference type="SUPFAM" id="SSF158472">
    <property type="entry name" value="HAMP domain-like"/>
    <property type="match status" value="1"/>
</dbReference>
<dbReference type="GO" id="GO:0005886">
    <property type="term" value="C:plasma membrane"/>
    <property type="evidence" value="ECO:0007669"/>
    <property type="project" value="TreeGrafter"/>
</dbReference>
<dbReference type="Pfam" id="PF02518">
    <property type="entry name" value="HATPase_c"/>
    <property type="match status" value="1"/>
</dbReference>
<evidence type="ECO:0000256" key="7">
    <source>
        <dbReference type="ARBA" id="ARBA00023012"/>
    </source>
</evidence>